<dbReference type="AlphaFoldDB" id="A0A7R9PW46"/>
<dbReference type="EMBL" id="OC855708">
    <property type="protein sequence ID" value="CAD7622507.1"/>
    <property type="molecule type" value="Genomic_DNA"/>
</dbReference>
<reference evidence="1" key="1">
    <citation type="submission" date="2020-11" db="EMBL/GenBank/DDBJ databases">
        <authorList>
            <person name="Tran Van P."/>
        </authorList>
    </citation>
    <scope>NUCLEOTIDE SEQUENCE</scope>
</reference>
<keyword evidence="2" id="KW-1185">Reference proteome</keyword>
<sequence length="332" mass="38646">MHICSLKGDGQPPPPPECHHLNDTCGGVRQYKCCDGESLLCIYEQPIHPEAIGVCEYRCSAEGGVCGGYAIDPKMTRLCDWFRSLCEENPRNNTNTSKETQKYAKDSFDRFGDDLIRLLLSYHSYDERFDGFESRSQHECVSKQFQRCIYDTINEIHIDYELIASVKAKEVDLSNQDLCLKFVAFLQKKCPNIVKITHNHWSSGSYSGPLLQAMDQLRNDWPHLKDMSIDTDQLIPYEEDFPNLCSLNTSNMDLMFTTNDNHLMAFNHLKDIRFYWADTQYNCHRFKAFVDYYSSRLQIIECLMINIKEDSETNVTQIVNAKNWRTLYNRLE</sequence>
<evidence type="ECO:0000313" key="1">
    <source>
        <dbReference type="EMBL" id="CAD7622507.1"/>
    </source>
</evidence>
<dbReference type="OrthoDB" id="6533678at2759"/>
<dbReference type="Proteomes" id="UP000759131">
    <property type="component" value="Unassembled WGS sequence"/>
</dbReference>
<protein>
    <submittedName>
        <fullName evidence="1">Uncharacterized protein</fullName>
    </submittedName>
</protein>
<gene>
    <name evidence="1" type="ORF">OSB1V03_LOCUS2970</name>
</gene>
<organism evidence="1">
    <name type="scientific">Medioppia subpectinata</name>
    <dbReference type="NCBI Taxonomy" id="1979941"/>
    <lineage>
        <taxon>Eukaryota</taxon>
        <taxon>Metazoa</taxon>
        <taxon>Ecdysozoa</taxon>
        <taxon>Arthropoda</taxon>
        <taxon>Chelicerata</taxon>
        <taxon>Arachnida</taxon>
        <taxon>Acari</taxon>
        <taxon>Acariformes</taxon>
        <taxon>Sarcoptiformes</taxon>
        <taxon>Oribatida</taxon>
        <taxon>Brachypylina</taxon>
        <taxon>Oppioidea</taxon>
        <taxon>Oppiidae</taxon>
        <taxon>Medioppia</taxon>
    </lineage>
</organism>
<name>A0A7R9PW46_9ACAR</name>
<accession>A0A7R9PW46</accession>
<dbReference type="EMBL" id="CAJPIZ010001133">
    <property type="protein sequence ID" value="CAG2102937.1"/>
    <property type="molecule type" value="Genomic_DNA"/>
</dbReference>
<proteinExistence type="predicted"/>
<evidence type="ECO:0000313" key="2">
    <source>
        <dbReference type="Proteomes" id="UP000759131"/>
    </source>
</evidence>